<dbReference type="EMBL" id="JBFDAA010000004">
    <property type="protein sequence ID" value="KAL1138176.1"/>
    <property type="molecule type" value="Genomic_DNA"/>
</dbReference>
<evidence type="ECO:0000313" key="2">
    <source>
        <dbReference type="EMBL" id="KAL1138176.1"/>
    </source>
</evidence>
<dbReference type="Proteomes" id="UP001558652">
    <property type="component" value="Unassembled WGS sequence"/>
</dbReference>
<gene>
    <name evidence="2" type="ORF">AAG570_009868</name>
</gene>
<sequence>MKMGISRNRSGATNSEQEATDYGTSAYPLLTLSSKSSGEGESYRLLYGLHTWSSSNGPNVISTLGRLLRIRTLTQLWHSLTALMGSRHTHEETTRPTSLRELKNFYSLIEGCFKEFASGRTGPEDGVGLSLRRTLSPGPNFNGKVKFRVAIDGKRLRKLSHAGEVERLLREYRQNQELVRNIGAHYYQIIYPVQLRHHEKMGISTREVGAPKIKIFYETEVFG</sequence>
<evidence type="ECO:0000313" key="3">
    <source>
        <dbReference type="Proteomes" id="UP001558652"/>
    </source>
</evidence>
<keyword evidence="3" id="KW-1185">Reference proteome</keyword>
<feature type="compositionally biased region" description="Polar residues" evidence="1">
    <location>
        <begin position="7"/>
        <end position="17"/>
    </location>
</feature>
<dbReference type="AlphaFoldDB" id="A0ABD0YQF7"/>
<proteinExistence type="predicted"/>
<evidence type="ECO:0000256" key="1">
    <source>
        <dbReference type="SAM" id="MobiDB-lite"/>
    </source>
</evidence>
<comment type="caution">
    <text evidence="2">The sequence shown here is derived from an EMBL/GenBank/DDBJ whole genome shotgun (WGS) entry which is preliminary data.</text>
</comment>
<reference evidence="2 3" key="1">
    <citation type="submission" date="2024-07" db="EMBL/GenBank/DDBJ databases">
        <title>Chromosome-level genome assembly of the water stick insect Ranatra chinensis (Heteroptera: Nepidae).</title>
        <authorList>
            <person name="Liu X."/>
        </authorList>
    </citation>
    <scope>NUCLEOTIDE SEQUENCE [LARGE SCALE GENOMIC DNA]</scope>
    <source>
        <strain evidence="2">Cailab_2021Rc</strain>
        <tissue evidence="2">Muscle</tissue>
    </source>
</reference>
<feature type="region of interest" description="Disordered" evidence="1">
    <location>
        <begin position="1"/>
        <end position="20"/>
    </location>
</feature>
<name>A0ABD0YQF7_9HEMI</name>
<organism evidence="2 3">
    <name type="scientific">Ranatra chinensis</name>
    <dbReference type="NCBI Taxonomy" id="642074"/>
    <lineage>
        <taxon>Eukaryota</taxon>
        <taxon>Metazoa</taxon>
        <taxon>Ecdysozoa</taxon>
        <taxon>Arthropoda</taxon>
        <taxon>Hexapoda</taxon>
        <taxon>Insecta</taxon>
        <taxon>Pterygota</taxon>
        <taxon>Neoptera</taxon>
        <taxon>Paraneoptera</taxon>
        <taxon>Hemiptera</taxon>
        <taxon>Heteroptera</taxon>
        <taxon>Panheteroptera</taxon>
        <taxon>Nepomorpha</taxon>
        <taxon>Nepidae</taxon>
        <taxon>Ranatrinae</taxon>
        <taxon>Ranatra</taxon>
    </lineage>
</organism>
<accession>A0ABD0YQF7</accession>
<protein>
    <submittedName>
        <fullName evidence="2">Uncharacterized protein</fullName>
    </submittedName>
</protein>